<proteinExistence type="predicted"/>
<dbReference type="Proteomes" id="UP000838412">
    <property type="component" value="Chromosome 3"/>
</dbReference>
<accession>A0A8J9ZQB7</accession>
<keyword evidence="4" id="KW-1185">Reference proteome</keyword>
<dbReference type="OrthoDB" id="10060562at2759"/>
<evidence type="ECO:0000259" key="2">
    <source>
        <dbReference type="PROSITE" id="PS50017"/>
    </source>
</evidence>
<feature type="domain" description="Death" evidence="2">
    <location>
        <begin position="316"/>
        <end position="380"/>
    </location>
</feature>
<name>A0A8J9ZQB7_BRALA</name>
<protein>
    <submittedName>
        <fullName evidence="3">Hypp2112 protein</fullName>
    </submittedName>
</protein>
<dbReference type="EMBL" id="OV696688">
    <property type="protein sequence ID" value="CAH1258943.1"/>
    <property type="molecule type" value="Genomic_DNA"/>
</dbReference>
<dbReference type="CDD" id="cd01670">
    <property type="entry name" value="Death"/>
    <property type="match status" value="1"/>
</dbReference>
<feature type="compositionally biased region" description="Basic and acidic residues" evidence="1">
    <location>
        <begin position="257"/>
        <end position="270"/>
    </location>
</feature>
<dbReference type="PROSITE" id="PS50017">
    <property type="entry name" value="DEATH_DOMAIN"/>
    <property type="match status" value="1"/>
</dbReference>
<evidence type="ECO:0000313" key="4">
    <source>
        <dbReference type="Proteomes" id="UP000838412"/>
    </source>
</evidence>
<dbReference type="GO" id="GO:0007165">
    <property type="term" value="P:signal transduction"/>
    <property type="evidence" value="ECO:0007669"/>
    <property type="project" value="InterPro"/>
</dbReference>
<evidence type="ECO:0000313" key="3">
    <source>
        <dbReference type="EMBL" id="CAH1258943.1"/>
    </source>
</evidence>
<dbReference type="AlphaFoldDB" id="A0A8J9ZQB7"/>
<dbReference type="InterPro" id="IPR000488">
    <property type="entry name" value="Death_dom"/>
</dbReference>
<evidence type="ECO:0000256" key="1">
    <source>
        <dbReference type="SAM" id="MobiDB-lite"/>
    </source>
</evidence>
<sequence length="409" mass="46822">MTRIRDENKYSSFAFIIDHNGKERRFDVMSTSPKKFSQKQFPYIFSEIEQANLWKCISTLLNVSLNVASVVSFPIKDVKKAVYNRFSPLDPLRHLKILSMVDFNVFCFTEGKIKDSQVIAKHRNGPKRLTLKSSPLKALENPRVMLGFSFGQTIPKPLHSFRSLSDCRPTVKQVCNILVLLCNKVKAMRSIFEVIKRKTSDSDVHSEIATNILVGWNDGCIPKVGESLEYFLALFVQSLYVSVFVKATQQNNITDSKPTEEHDKPIDKQQARARVPAMTKAGVKEHMASLRQMWCQEFSAGLAEDLLREDRQRALRRFGKELGLKQFEIDNVLNRSSASLKEKGRALMEDWQRGRCGSIVRQGKQLEEEHFVETLEALKRCKNSRGDREANFTTARPLTFTAFRSCRTS</sequence>
<gene>
    <name evidence="3" type="primary">Hypp2112</name>
    <name evidence="3" type="ORF">BLAG_LOCUS16352</name>
</gene>
<reference evidence="3" key="1">
    <citation type="submission" date="2022-01" db="EMBL/GenBank/DDBJ databases">
        <authorList>
            <person name="Braso-Vives M."/>
        </authorList>
    </citation>
    <scope>NUCLEOTIDE SEQUENCE</scope>
</reference>
<organism evidence="3 4">
    <name type="scientific">Branchiostoma lanceolatum</name>
    <name type="common">Common lancelet</name>
    <name type="synonym">Amphioxus lanceolatum</name>
    <dbReference type="NCBI Taxonomy" id="7740"/>
    <lineage>
        <taxon>Eukaryota</taxon>
        <taxon>Metazoa</taxon>
        <taxon>Chordata</taxon>
        <taxon>Cephalochordata</taxon>
        <taxon>Leptocardii</taxon>
        <taxon>Amphioxiformes</taxon>
        <taxon>Branchiostomatidae</taxon>
        <taxon>Branchiostoma</taxon>
    </lineage>
</organism>
<feature type="region of interest" description="Disordered" evidence="1">
    <location>
        <begin position="254"/>
        <end position="275"/>
    </location>
</feature>